<evidence type="ECO:0000313" key="3">
    <source>
        <dbReference type="EMBL" id="CAD9327790.1"/>
    </source>
</evidence>
<name>A0A7S1Z4H7_9STRA</name>
<proteinExistence type="predicted"/>
<dbReference type="SUPFAM" id="SSF54928">
    <property type="entry name" value="RNA-binding domain, RBD"/>
    <property type="match status" value="1"/>
</dbReference>
<keyword evidence="1" id="KW-0175">Coiled coil</keyword>
<sequence length="535" mass="62851">MTSPAHGHKRSQLGYFHDDDSEIRKRHRWENYPEYSSHSSTINNDSIEDYQRSVSVSNLFYNCSNDEVSSFLLRVMNAVGILHCSRDSQHHEGPIEYIHQLKGERRTVKFRDCRDAEAALCLNGIPFLGRQIFVTRHIKWNGPENSRRPLEDWAYKIHRKSVAKNEMIQEKSNKNFPSPHSSNVVVVKCFNPEEFKFLSTCIATAMHQIGLVHMGDKPIIDVRLWHINDIEKMAFLEFRTAEDARNAFLLQKLPFYDSFLRFERKLGWKGDSSLDRHQDWSESIKSFFHGHKEDSLEALDNRRQTANDEIKKRDEYEAALNEKSKYLMALENTIKDKDSKIDFLCTKIESQSNEVYRLQDMELSQRNTIDSLREELEKNKSEHEKDLSKISQLEKDAKTSAIQRDKLRATIDEKSKQSEYLEDCIKRQDSQISSMQQKEVELMEVKEGYSRGGRNELNFLWKEVETKRSELEEKSNRIKELESQNNKHTERIMKLMDMLLTNERQNQEGGRKEKNECINLAGSDTDKKARIKQEN</sequence>
<feature type="coiled-coil region" evidence="1">
    <location>
        <begin position="464"/>
        <end position="498"/>
    </location>
</feature>
<feature type="compositionally biased region" description="Basic and acidic residues" evidence="2">
    <location>
        <begin position="505"/>
        <end position="516"/>
    </location>
</feature>
<feature type="coiled-coil region" evidence="1">
    <location>
        <begin position="366"/>
        <end position="393"/>
    </location>
</feature>
<dbReference type="Gene3D" id="3.30.70.330">
    <property type="match status" value="1"/>
</dbReference>
<feature type="region of interest" description="Disordered" evidence="2">
    <location>
        <begin position="502"/>
        <end position="535"/>
    </location>
</feature>
<accession>A0A7S1Z4H7</accession>
<protein>
    <recommendedName>
        <fullName evidence="4">RRM domain-containing protein</fullName>
    </recommendedName>
</protein>
<dbReference type="GO" id="GO:0003676">
    <property type="term" value="F:nucleic acid binding"/>
    <property type="evidence" value="ECO:0007669"/>
    <property type="project" value="InterPro"/>
</dbReference>
<dbReference type="InterPro" id="IPR035979">
    <property type="entry name" value="RBD_domain_sf"/>
</dbReference>
<evidence type="ECO:0008006" key="4">
    <source>
        <dbReference type="Google" id="ProtNLM"/>
    </source>
</evidence>
<dbReference type="AlphaFoldDB" id="A0A7S1Z4H7"/>
<dbReference type="InterPro" id="IPR012677">
    <property type="entry name" value="Nucleotide-bd_a/b_plait_sf"/>
</dbReference>
<evidence type="ECO:0000256" key="1">
    <source>
        <dbReference type="SAM" id="Coils"/>
    </source>
</evidence>
<organism evidence="3">
    <name type="scientific">Ditylum brightwellii</name>
    <dbReference type="NCBI Taxonomy" id="49249"/>
    <lineage>
        <taxon>Eukaryota</taxon>
        <taxon>Sar</taxon>
        <taxon>Stramenopiles</taxon>
        <taxon>Ochrophyta</taxon>
        <taxon>Bacillariophyta</taxon>
        <taxon>Mediophyceae</taxon>
        <taxon>Lithodesmiophycidae</taxon>
        <taxon>Lithodesmiales</taxon>
        <taxon>Lithodesmiaceae</taxon>
        <taxon>Ditylum</taxon>
    </lineage>
</organism>
<evidence type="ECO:0000256" key="2">
    <source>
        <dbReference type="SAM" id="MobiDB-lite"/>
    </source>
</evidence>
<dbReference type="EMBL" id="HBGN01015392">
    <property type="protein sequence ID" value="CAD9327790.1"/>
    <property type="molecule type" value="Transcribed_RNA"/>
</dbReference>
<reference evidence="3" key="1">
    <citation type="submission" date="2021-01" db="EMBL/GenBank/DDBJ databases">
        <authorList>
            <person name="Corre E."/>
            <person name="Pelletier E."/>
            <person name="Niang G."/>
            <person name="Scheremetjew M."/>
            <person name="Finn R."/>
            <person name="Kale V."/>
            <person name="Holt S."/>
            <person name="Cochrane G."/>
            <person name="Meng A."/>
            <person name="Brown T."/>
            <person name="Cohen L."/>
        </authorList>
    </citation>
    <scope>NUCLEOTIDE SEQUENCE</scope>
    <source>
        <strain evidence="3">Pop2</strain>
    </source>
</reference>
<feature type="compositionally biased region" description="Basic and acidic residues" evidence="2">
    <location>
        <begin position="524"/>
        <end position="535"/>
    </location>
</feature>
<gene>
    <name evidence="3" type="ORF">DBRI1063_LOCUS9885</name>
</gene>